<evidence type="ECO:0000313" key="2">
    <source>
        <dbReference type="Proteomes" id="UP001152604"/>
    </source>
</evidence>
<reference evidence="1" key="1">
    <citation type="submission" date="2022-03" db="EMBL/GenBank/DDBJ databases">
        <authorList>
            <person name="Brunel B."/>
        </authorList>
    </citation>
    <scope>NUCLEOTIDE SEQUENCE</scope>
    <source>
        <strain evidence="1">STM4922sample</strain>
    </source>
</reference>
<dbReference type="RefSeq" id="WP_254025664.1">
    <property type="nucleotide sequence ID" value="NZ_CAKXZS010000021.1"/>
</dbReference>
<organism evidence="1 2">
    <name type="scientific">Mesorhizobium ventifaucium</name>
    <dbReference type="NCBI Taxonomy" id="666020"/>
    <lineage>
        <taxon>Bacteria</taxon>
        <taxon>Pseudomonadati</taxon>
        <taxon>Pseudomonadota</taxon>
        <taxon>Alphaproteobacteria</taxon>
        <taxon>Hyphomicrobiales</taxon>
        <taxon>Phyllobacteriaceae</taxon>
        <taxon>Mesorhizobium</taxon>
    </lineage>
</organism>
<comment type="caution">
    <text evidence="1">The sequence shown here is derived from an EMBL/GenBank/DDBJ whole genome shotgun (WGS) entry which is preliminary data.</text>
</comment>
<evidence type="ECO:0000313" key="1">
    <source>
        <dbReference type="EMBL" id="CAH2401038.1"/>
    </source>
</evidence>
<sequence length="48" mass="5070">MLQVGVLKAPRQEIQFAGIPVSLATGRSCLEADAPRLALGEAWISAYA</sequence>
<dbReference type="Proteomes" id="UP001152604">
    <property type="component" value="Unassembled WGS sequence"/>
</dbReference>
<gene>
    <name evidence="1" type="ORF">MES4922_280052</name>
</gene>
<keyword evidence="2" id="KW-1185">Reference proteome</keyword>
<accession>A0ABM9DWE7</accession>
<name>A0ABM9DWE7_9HYPH</name>
<dbReference type="EMBL" id="CAKXZS010000021">
    <property type="protein sequence ID" value="CAH2401038.1"/>
    <property type="molecule type" value="Genomic_DNA"/>
</dbReference>
<proteinExistence type="predicted"/>
<protein>
    <submittedName>
        <fullName evidence="1">Uncharacterized protein</fullName>
    </submittedName>
</protein>